<dbReference type="PROSITE" id="PS51257">
    <property type="entry name" value="PROKAR_LIPOPROTEIN"/>
    <property type="match status" value="1"/>
</dbReference>
<gene>
    <name evidence="3" type="ORF">HMPREF9135_0406</name>
</gene>
<reference evidence="3 4" key="1">
    <citation type="submission" date="2013-08" db="EMBL/GenBank/DDBJ databases">
        <authorList>
            <person name="Durkin A.S."/>
            <person name="Haft D.R."/>
            <person name="McCorrison J."/>
            <person name="Torralba M."/>
            <person name="Gillis M."/>
            <person name="Haft D.H."/>
            <person name="Methe B."/>
            <person name="Sutton G."/>
            <person name="Nelson K.E."/>
        </authorList>
    </citation>
    <scope>NUCLEOTIDE SEQUENCE [LARGE SCALE GENOMIC DNA]</scope>
    <source>
        <strain evidence="3 4">F0067</strain>
    </source>
</reference>
<dbReference type="Pfam" id="PF22243">
    <property type="entry name" value="DUF5018-rel"/>
    <property type="match status" value="1"/>
</dbReference>
<dbReference type="EMBL" id="AWEY01000007">
    <property type="protein sequence ID" value="ERK40179.1"/>
    <property type="molecule type" value="Genomic_DNA"/>
</dbReference>
<evidence type="ECO:0000259" key="2">
    <source>
        <dbReference type="Pfam" id="PF22243"/>
    </source>
</evidence>
<sequence length="155" mass="16672">MKYVKLFLLMLVASLALTSCLESGLEDLDTYEGNDITAGFAYYRYIDASKTMAVSGENAVKQKQLTRTKQEIDSATGTCTLTFKVPSNFTAAERADVNVGKLVVTAQISSAAVMNPVGDAPRLGVPADWTSAHQYKVTAANGASKIWTINIVLNK</sequence>
<protein>
    <submittedName>
        <fullName evidence="3">Putative lipoprotein</fullName>
    </submittedName>
</protein>
<dbReference type="RefSeq" id="WP_021588677.1">
    <property type="nucleotide sequence ID" value="NZ_AWEY01000007.1"/>
</dbReference>
<feature type="chain" id="PRO_5004632345" evidence="1">
    <location>
        <begin position="19"/>
        <end position="155"/>
    </location>
</feature>
<dbReference type="AlphaFoldDB" id="U2P8Z2"/>
<evidence type="ECO:0000313" key="4">
    <source>
        <dbReference type="Proteomes" id="UP000016648"/>
    </source>
</evidence>
<evidence type="ECO:0000313" key="3">
    <source>
        <dbReference type="EMBL" id="ERK40179.1"/>
    </source>
</evidence>
<accession>U2P8Z2</accession>
<feature type="domain" description="DUF5018" evidence="2">
    <location>
        <begin position="36"/>
        <end position="150"/>
    </location>
</feature>
<evidence type="ECO:0000256" key="1">
    <source>
        <dbReference type="SAM" id="SignalP"/>
    </source>
</evidence>
<dbReference type="InterPro" id="IPR054460">
    <property type="entry name" value="DUF5018-rel"/>
</dbReference>
<dbReference type="PATRIC" id="fig|1115809.3.peg.227"/>
<dbReference type="Gene3D" id="2.60.40.4120">
    <property type="match status" value="1"/>
</dbReference>
<keyword evidence="1" id="KW-0732">Signal</keyword>
<comment type="caution">
    <text evidence="3">The sequence shown here is derived from an EMBL/GenBank/DDBJ whole genome shotgun (WGS) entry which is preliminary data.</text>
</comment>
<proteinExistence type="predicted"/>
<keyword evidence="3" id="KW-0449">Lipoprotein</keyword>
<dbReference type="Proteomes" id="UP000016648">
    <property type="component" value="Unassembled WGS sequence"/>
</dbReference>
<feature type="signal peptide" evidence="1">
    <location>
        <begin position="1"/>
        <end position="18"/>
    </location>
</feature>
<keyword evidence="4" id="KW-1185">Reference proteome</keyword>
<organism evidence="3 4">
    <name type="scientific">Segatella baroniae F0067</name>
    <dbReference type="NCBI Taxonomy" id="1115809"/>
    <lineage>
        <taxon>Bacteria</taxon>
        <taxon>Pseudomonadati</taxon>
        <taxon>Bacteroidota</taxon>
        <taxon>Bacteroidia</taxon>
        <taxon>Bacteroidales</taxon>
        <taxon>Prevotellaceae</taxon>
        <taxon>Segatella</taxon>
    </lineage>
</organism>
<name>U2P8Z2_9BACT</name>